<keyword evidence="6 11" id="KW-0472">Membrane</keyword>
<keyword evidence="4" id="KW-0547">Nucleotide-binding</keyword>
<feature type="non-terminal residue" evidence="13">
    <location>
        <position position="1"/>
    </location>
</feature>
<dbReference type="GO" id="GO:0007168">
    <property type="term" value="P:receptor guanylyl cyclase signaling pathway"/>
    <property type="evidence" value="ECO:0007669"/>
    <property type="project" value="TreeGrafter"/>
</dbReference>
<dbReference type="GO" id="GO:0001653">
    <property type="term" value="F:peptide receptor activity"/>
    <property type="evidence" value="ECO:0007669"/>
    <property type="project" value="TreeGrafter"/>
</dbReference>
<organism evidence="13 14">
    <name type="scientific">Mesorhabditis spiculigera</name>
    <dbReference type="NCBI Taxonomy" id="96644"/>
    <lineage>
        <taxon>Eukaryota</taxon>
        <taxon>Metazoa</taxon>
        <taxon>Ecdysozoa</taxon>
        <taxon>Nematoda</taxon>
        <taxon>Chromadorea</taxon>
        <taxon>Rhabditida</taxon>
        <taxon>Rhabditina</taxon>
        <taxon>Rhabditomorpha</taxon>
        <taxon>Rhabditoidea</taxon>
        <taxon>Rhabditidae</taxon>
        <taxon>Mesorhabditinae</taxon>
        <taxon>Mesorhabditis</taxon>
    </lineage>
</organism>
<sequence length="544" mass="61612">MYHHEENAEKPSWTRKVKEIFSTQAAKATSLVVPVATRPKSAMSKATTMVSSNGSIMTISVKTKTRIWEALKMAIVAVPPLAAVIILSVMMMNQASVSLNQTSNINSYMGLAAMLNQLVAVLQKERSIFGDYVTRYDDLESDDPDRVAMYQQVLLCQNQTDTIIGEMTGGWVGIISVDNQRIYNATEFQNRLSAMRLRIDNSTTIDEVLTYYNPYIEILMYNAGRTFYDTDEGRFWGAFNALRMVQNAGELFETSGAADKFLRNAKMIHAEIGSFIEAREVRAESVMSIVADMTDKIVSNYSATPIEARDAEVLWWFDNMTIYLDLVITPTVDYVNKKLTAGIDSDFETSYTLLYTSIAVVFVSFLVCAPVIGYLSYQTNQMNKSIRTKMVELQFEKGRSEQLLYSMLPKSIAMSLKRGEMEVGKMVVPHRPTEKLRMRIGINTGVCAAGIVGLKMPRYCLFGDTVNTASRMESTGIAMRIQLSDHTVKHLKRYFRKDFQWKERGMMEIKGKGQMMTYWLTQKYGFNYEVYIPDEESPAAQVFP</sequence>
<dbReference type="CDD" id="cd07302">
    <property type="entry name" value="CHD"/>
    <property type="match status" value="1"/>
</dbReference>
<dbReference type="GO" id="GO:0000166">
    <property type="term" value="F:nucleotide binding"/>
    <property type="evidence" value="ECO:0007669"/>
    <property type="project" value="UniProtKB-KW"/>
</dbReference>
<dbReference type="PROSITE" id="PS00452">
    <property type="entry name" value="GUANYLATE_CYCLASE_1"/>
    <property type="match status" value="1"/>
</dbReference>
<evidence type="ECO:0000256" key="5">
    <source>
        <dbReference type="ARBA" id="ARBA00022989"/>
    </source>
</evidence>
<evidence type="ECO:0000256" key="8">
    <source>
        <dbReference type="ARBA" id="ARBA00023180"/>
    </source>
</evidence>
<accession>A0AA36CFB5</accession>
<evidence type="ECO:0000256" key="9">
    <source>
        <dbReference type="ARBA" id="ARBA00023239"/>
    </source>
</evidence>
<dbReference type="InterPro" id="IPR001054">
    <property type="entry name" value="A/G_cyclase"/>
</dbReference>
<protein>
    <recommendedName>
        <fullName evidence="12">Guanylate cyclase domain-containing protein</fullName>
    </recommendedName>
</protein>
<evidence type="ECO:0000256" key="10">
    <source>
        <dbReference type="RuleBase" id="RU000405"/>
    </source>
</evidence>
<evidence type="ECO:0000256" key="11">
    <source>
        <dbReference type="SAM" id="Phobius"/>
    </source>
</evidence>
<dbReference type="SMART" id="SM00044">
    <property type="entry name" value="CYCc"/>
    <property type="match status" value="1"/>
</dbReference>
<evidence type="ECO:0000256" key="4">
    <source>
        <dbReference type="ARBA" id="ARBA00022741"/>
    </source>
</evidence>
<keyword evidence="3 11" id="KW-0812">Transmembrane</keyword>
<evidence type="ECO:0000256" key="6">
    <source>
        <dbReference type="ARBA" id="ARBA00023136"/>
    </source>
</evidence>
<dbReference type="GO" id="GO:0005886">
    <property type="term" value="C:plasma membrane"/>
    <property type="evidence" value="ECO:0007669"/>
    <property type="project" value="UniProtKB-SubCell"/>
</dbReference>
<dbReference type="InterPro" id="IPR050401">
    <property type="entry name" value="Cyclic_nucleotide_synthase"/>
</dbReference>
<feature type="transmembrane region" description="Helical" evidence="11">
    <location>
        <begin position="70"/>
        <end position="92"/>
    </location>
</feature>
<evidence type="ECO:0000259" key="12">
    <source>
        <dbReference type="PROSITE" id="PS50125"/>
    </source>
</evidence>
<dbReference type="AlphaFoldDB" id="A0AA36CFB5"/>
<dbReference type="Pfam" id="PF00211">
    <property type="entry name" value="Guanylate_cyc"/>
    <property type="match status" value="1"/>
</dbReference>
<dbReference type="InterPro" id="IPR018297">
    <property type="entry name" value="A/G_cyclase_CS"/>
</dbReference>
<gene>
    <name evidence="13" type="ORF">MSPICULIGERA_LOCUS5945</name>
</gene>
<dbReference type="Gene3D" id="6.10.250.780">
    <property type="match status" value="1"/>
</dbReference>
<dbReference type="EMBL" id="CATQJA010001488">
    <property type="protein sequence ID" value="CAJ0567392.1"/>
    <property type="molecule type" value="Genomic_DNA"/>
</dbReference>
<dbReference type="SUPFAM" id="SSF55073">
    <property type="entry name" value="Nucleotide cyclase"/>
    <property type="match status" value="1"/>
</dbReference>
<dbReference type="Proteomes" id="UP001177023">
    <property type="component" value="Unassembled WGS sequence"/>
</dbReference>
<dbReference type="PANTHER" id="PTHR11920:SF501">
    <property type="entry name" value="GUANYLATE CYCLASE 32E"/>
    <property type="match status" value="1"/>
</dbReference>
<proteinExistence type="inferred from homology"/>
<reference evidence="13" key="1">
    <citation type="submission" date="2023-06" db="EMBL/GenBank/DDBJ databases">
        <authorList>
            <person name="Delattre M."/>
        </authorList>
    </citation>
    <scope>NUCLEOTIDE SEQUENCE</scope>
    <source>
        <strain evidence="13">AF72</strain>
    </source>
</reference>
<feature type="transmembrane region" description="Helical" evidence="11">
    <location>
        <begin position="353"/>
        <end position="377"/>
    </location>
</feature>
<evidence type="ECO:0000256" key="3">
    <source>
        <dbReference type="ARBA" id="ARBA00022692"/>
    </source>
</evidence>
<name>A0AA36CFB5_9BILA</name>
<keyword evidence="8" id="KW-0325">Glycoprotein</keyword>
<keyword evidence="5 11" id="KW-1133">Transmembrane helix</keyword>
<keyword evidence="9 10" id="KW-0456">Lyase</keyword>
<dbReference type="GO" id="GO:0035556">
    <property type="term" value="P:intracellular signal transduction"/>
    <property type="evidence" value="ECO:0007669"/>
    <property type="project" value="InterPro"/>
</dbReference>
<comment type="caution">
    <text evidence="13">The sequence shown here is derived from an EMBL/GenBank/DDBJ whole genome shotgun (WGS) entry which is preliminary data.</text>
</comment>
<feature type="domain" description="Guanylate cyclase" evidence="12">
    <location>
        <begin position="430"/>
        <end position="473"/>
    </location>
</feature>
<evidence type="ECO:0000313" key="14">
    <source>
        <dbReference type="Proteomes" id="UP001177023"/>
    </source>
</evidence>
<evidence type="ECO:0000256" key="2">
    <source>
        <dbReference type="ARBA" id="ARBA00004370"/>
    </source>
</evidence>
<evidence type="ECO:0000313" key="13">
    <source>
        <dbReference type="EMBL" id="CAJ0567392.1"/>
    </source>
</evidence>
<evidence type="ECO:0000256" key="7">
    <source>
        <dbReference type="ARBA" id="ARBA00023170"/>
    </source>
</evidence>
<evidence type="ECO:0000256" key="1">
    <source>
        <dbReference type="ARBA" id="ARBA00001436"/>
    </source>
</evidence>
<keyword evidence="14" id="KW-1185">Reference proteome</keyword>
<dbReference type="PROSITE" id="PS50125">
    <property type="entry name" value="GUANYLATE_CYCLASE_2"/>
    <property type="match status" value="1"/>
</dbReference>
<dbReference type="Gene3D" id="3.30.70.1230">
    <property type="entry name" value="Nucleotide cyclase"/>
    <property type="match status" value="1"/>
</dbReference>
<dbReference type="InterPro" id="IPR029787">
    <property type="entry name" value="Nucleotide_cyclase"/>
</dbReference>
<dbReference type="PANTHER" id="PTHR11920">
    <property type="entry name" value="GUANYLYL CYCLASE"/>
    <property type="match status" value="1"/>
</dbReference>
<comment type="subcellular location">
    <subcellularLocation>
        <location evidence="2">Membrane</location>
    </subcellularLocation>
</comment>
<comment type="catalytic activity">
    <reaction evidence="1">
        <text>GTP = 3',5'-cyclic GMP + diphosphate</text>
        <dbReference type="Rhea" id="RHEA:13665"/>
        <dbReference type="ChEBI" id="CHEBI:33019"/>
        <dbReference type="ChEBI" id="CHEBI:37565"/>
        <dbReference type="ChEBI" id="CHEBI:57746"/>
        <dbReference type="EC" id="4.6.1.2"/>
    </reaction>
</comment>
<dbReference type="GO" id="GO:0004016">
    <property type="term" value="F:adenylate cyclase activity"/>
    <property type="evidence" value="ECO:0007669"/>
    <property type="project" value="TreeGrafter"/>
</dbReference>
<comment type="similarity">
    <text evidence="10">Belongs to the adenylyl cyclase class-4/guanylyl cyclase family.</text>
</comment>
<dbReference type="GO" id="GO:0004383">
    <property type="term" value="F:guanylate cyclase activity"/>
    <property type="evidence" value="ECO:0007669"/>
    <property type="project" value="UniProtKB-EC"/>
</dbReference>
<keyword evidence="7" id="KW-0675">Receptor</keyword>